<dbReference type="GO" id="GO:0008654">
    <property type="term" value="P:phospholipid biosynthetic process"/>
    <property type="evidence" value="ECO:0007669"/>
    <property type="project" value="InterPro"/>
</dbReference>
<name>A0A917I4L8_9HYPH</name>
<keyword evidence="3" id="KW-0812">Transmembrane</keyword>
<dbReference type="Gene3D" id="1.20.120.1760">
    <property type="match status" value="1"/>
</dbReference>
<reference evidence="4" key="1">
    <citation type="journal article" date="2014" name="Int. J. Syst. Evol. Microbiol.">
        <title>Complete genome sequence of Corynebacterium casei LMG S-19264T (=DSM 44701T), isolated from a smear-ripened cheese.</title>
        <authorList>
            <consortium name="US DOE Joint Genome Institute (JGI-PGF)"/>
            <person name="Walter F."/>
            <person name="Albersmeier A."/>
            <person name="Kalinowski J."/>
            <person name="Ruckert C."/>
        </authorList>
    </citation>
    <scope>NUCLEOTIDE SEQUENCE</scope>
    <source>
        <strain evidence="4">CGMCC 1.12214</strain>
    </source>
</reference>
<evidence type="ECO:0000256" key="2">
    <source>
        <dbReference type="RuleBase" id="RU003750"/>
    </source>
</evidence>
<evidence type="ECO:0000313" key="5">
    <source>
        <dbReference type="Proteomes" id="UP000603912"/>
    </source>
</evidence>
<evidence type="ECO:0000256" key="1">
    <source>
        <dbReference type="ARBA" id="ARBA00022679"/>
    </source>
</evidence>
<feature type="transmembrane region" description="Helical" evidence="3">
    <location>
        <begin position="145"/>
        <end position="166"/>
    </location>
</feature>
<feature type="transmembrane region" description="Helical" evidence="3">
    <location>
        <begin position="79"/>
        <end position="99"/>
    </location>
</feature>
<feature type="transmembrane region" description="Helical" evidence="3">
    <location>
        <begin position="47"/>
        <end position="67"/>
    </location>
</feature>
<reference evidence="4" key="2">
    <citation type="submission" date="2020-09" db="EMBL/GenBank/DDBJ databases">
        <authorList>
            <person name="Sun Q."/>
            <person name="Zhou Y."/>
        </authorList>
    </citation>
    <scope>NUCLEOTIDE SEQUENCE</scope>
    <source>
        <strain evidence="4">CGMCC 1.12214</strain>
    </source>
</reference>
<feature type="transmembrane region" description="Helical" evidence="3">
    <location>
        <begin position="105"/>
        <end position="125"/>
    </location>
</feature>
<dbReference type="InterPro" id="IPR000462">
    <property type="entry name" value="CDP-OH_P_trans"/>
</dbReference>
<keyword evidence="5" id="KW-1185">Reference proteome</keyword>
<gene>
    <name evidence="4" type="ORF">GCM10007036_05670</name>
</gene>
<keyword evidence="3" id="KW-0472">Membrane</keyword>
<feature type="transmembrane region" description="Helical" evidence="3">
    <location>
        <begin position="20"/>
        <end position="41"/>
    </location>
</feature>
<comment type="caution">
    <text evidence="4">The sequence shown here is derived from an EMBL/GenBank/DDBJ whole genome shotgun (WGS) entry which is preliminary data.</text>
</comment>
<comment type="similarity">
    <text evidence="2">Belongs to the CDP-alcohol phosphatidyltransferase class-I family.</text>
</comment>
<accession>A0A917I4L8</accession>
<proteinExistence type="inferred from homology"/>
<keyword evidence="3" id="KW-1133">Transmembrane helix</keyword>
<dbReference type="PROSITE" id="PS00379">
    <property type="entry name" value="CDP_ALCOHOL_P_TRANSF"/>
    <property type="match status" value="1"/>
</dbReference>
<dbReference type="GO" id="GO:0016020">
    <property type="term" value="C:membrane"/>
    <property type="evidence" value="ECO:0007669"/>
    <property type="project" value="InterPro"/>
</dbReference>
<protein>
    <submittedName>
        <fullName evidence="4">Phosphatidylglycerophosphate synthase</fullName>
    </submittedName>
</protein>
<evidence type="ECO:0000256" key="3">
    <source>
        <dbReference type="SAM" id="Phobius"/>
    </source>
</evidence>
<dbReference type="EMBL" id="BMES01000001">
    <property type="protein sequence ID" value="GGH09546.1"/>
    <property type="molecule type" value="Genomic_DNA"/>
</dbReference>
<feature type="transmembrane region" description="Helical" evidence="3">
    <location>
        <begin position="172"/>
        <end position="191"/>
    </location>
</feature>
<dbReference type="AlphaFoldDB" id="A0A917I4L8"/>
<keyword evidence="1 2" id="KW-0808">Transferase</keyword>
<sequence length="197" mass="20655">MARRLIDPPLARLATRCVRLGLTANAITGLALCFGIASAAAIAAGDFALGLALMALGRIGDGLDGAVARQTRRTDLGGFLDIVSDFVFYGAVPLAFAFVAPNANALAAATLLFSFYVNGATFLAYATVAGQRGLQTTSRGLKSIYFTAGLAEGAETIGFFALMMLFPRAFPTLAVIFSLMCLVTAASRVLLAWRTFR</sequence>
<dbReference type="GO" id="GO:0016780">
    <property type="term" value="F:phosphotransferase activity, for other substituted phosphate groups"/>
    <property type="evidence" value="ECO:0007669"/>
    <property type="project" value="InterPro"/>
</dbReference>
<dbReference type="InterPro" id="IPR043130">
    <property type="entry name" value="CDP-OH_PTrfase_TM_dom"/>
</dbReference>
<organism evidence="4 5">
    <name type="scientific">Alsobacter metallidurans</name>
    <dbReference type="NCBI Taxonomy" id="340221"/>
    <lineage>
        <taxon>Bacteria</taxon>
        <taxon>Pseudomonadati</taxon>
        <taxon>Pseudomonadota</taxon>
        <taxon>Alphaproteobacteria</taxon>
        <taxon>Hyphomicrobiales</taxon>
        <taxon>Alsobacteraceae</taxon>
        <taxon>Alsobacter</taxon>
    </lineage>
</organism>
<evidence type="ECO:0000313" key="4">
    <source>
        <dbReference type="EMBL" id="GGH09546.1"/>
    </source>
</evidence>
<dbReference type="InterPro" id="IPR048254">
    <property type="entry name" value="CDP_ALCOHOL_P_TRANSF_CS"/>
</dbReference>
<dbReference type="Proteomes" id="UP000603912">
    <property type="component" value="Unassembled WGS sequence"/>
</dbReference>
<dbReference type="Pfam" id="PF01066">
    <property type="entry name" value="CDP-OH_P_transf"/>
    <property type="match status" value="1"/>
</dbReference>